<dbReference type="SUPFAM" id="SSF54427">
    <property type="entry name" value="NTF2-like"/>
    <property type="match status" value="1"/>
</dbReference>
<gene>
    <name evidence="1" type="ORF">VNO78_28332</name>
</gene>
<proteinExistence type="predicted"/>
<reference evidence="1 2" key="1">
    <citation type="submission" date="2024-01" db="EMBL/GenBank/DDBJ databases">
        <title>The genomes of 5 underutilized Papilionoideae crops provide insights into root nodulation and disease resistanc.</title>
        <authorList>
            <person name="Jiang F."/>
        </authorList>
    </citation>
    <scope>NUCLEOTIDE SEQUENCE [LARGE SCALE GENOMIC DNA]</scope>
    <source>
        <strain evidence="1">DUOXIRENSHENG_FW03</strain>
        <tissue evidence="1">Leaves</tissue>
    </source>
</reference>
<dbReference type="Pfam" id="PF07107">
    <property type="entry name" value="WI12"/>
    <property type="match status" value="1"/>
</dbReference>
<accession>A0AAN9S222</accession>
<dbReference type="InterPro" id="IPR032710">
    <property type="entry name" value="NTF2-like_dom_sf"/>
</dbReference>
<name>A0AAN9S222_PSOTE</name>
<dbReference type="AlphaFoldDB" id="A0AAN9S222"/>
<evidence type="ECO:0000313" key="1">
    <source>
        <dbReference type="EMBL" id="KAK7387487.1"/>
    </source>
</evidence>
<dbReference type="EMBL" id="JAYMYS010000007">
    <property type="protein sequence ID" value="KAK7387487.1"/>
    <property type="molecule type" value="Genomic_DNA"/>
</dbReference>
<keyword evidence="2" id="KW-1185">Reference proteome</keyword>
<dbReference type="Proteomes" id="UP001386955">
    <property type="component" value="Unassembled WGS sequence"/>
</dbReference>
<evidence type="ECO:0008006" key="3">
    <source>
        <dbReference type="Google" id="ProtNLM"/>
    </source>
</evidence>
<dbReference type="PANTHER" id="PTHR33703">
    <property type="entry name" value="OS07G0691300 PROTEIN"/>
    <property type="match status" value="1"/>
</dbReference>
<evidence type="ECO:0000313" key="2">
    <source>
        <dbReference type="Proteomes" id="UP001386955"/>
    </source>
</evidence>
<dbReference type="PANTHER" id="PTHR33703:SF15">
    <property type="entry name" value="WOUND-INDUCED-LIKE PROTEIN"/>
    <property type="match status" value="1"/>
</dbReference>
<sequence length="211" mass="23319">MKNGHVVGGDGESLVYKGGFGCMKWCSTREKAKGKRQKAKRQRRLIVLENLFLELANSQASAEDGDSSSKRLVVALYEALNSGDSDAVVKIVAPDLEWWFHGPPSHQFLMRMLTGQGPHQSFRFVPLSIASFGSTVIVEGCDAPRNIAWVHAWTLTNGIITHVREYFNTALFVTRFDHSDDILPSGRFPSLWQSTLSSLVGKSVPCLVLAI</sequence>
<organism evidence="1 2">
    <name type="scientific">Psophocarpus tetragonolobus</name>
    <name type="common">Winged bean</name>
    <name type="synonym">Dolichos tetragonolobus</name>
    <dbReference type="NCBI Taxonomy" id="3891"/>
    <lineage>
        <taxon>Eukaryota</taxon>
        <taxon>Viridiplantae</taxon>
        <taxon>Streptophyta</taxon>
        <taxon>Embryophyta</taxon>
        <taxon>Tracheophyta</taxon>
        <taxon>Spermatophyta</taxon>
        <taxon>Magnoliopsida</taxon>
        <taxon>eudicotyledons</taxon>
        <taxon>Gunneridae</taxon>
        <taxon>Pentapetalae</taxon>
        <taxon>rosids</taxon>
        <taxon>fabids</taxon>
        <taxon>Fabales</taxon>
        <taxon>Fabaceae</taxon>
        <taxon>Papilionoideae</taxon>
        <taxon>50 kb inversion clade</taxon>
        <taxon>NPAAA clade</taxon>
        <taxon>indigoferoid/millettioid clade</taxon>
        <taxon>Phaseoleae</taxon>
        <taxon>Psophocarpus</taxon>
    </lineage>
</organism>
<protein>
    <recommendedName>
        <fullName evidence="3">Wound-induced protein 1</fullName>
    </recommendedName>
</protein>
<dbReference type="InterPro" id="IPR009798">
    <property type="entry name" value="Wun1-like"/>
</dbReference>
<dbReference type="Gene3D" id="3.10.450.50">
    <property type="match status" value="1"/>
</dbReference>
<comment type="caution">
    <text evidence="1">The sequence shown here is derived from an EMBL/GenBank/DDBJ whole genome shotgun (WGS) entry which is preliminary data.</text>
</comment>